<proteinExistence type="predicted"/>
<reference evidence="1 2" key="1">
    <citation type="submission" date="2018-05" db="EMBL/GenBank/DDBJ databases">
        <title>Whole genome sequencing for identification of molecular markers to develop diagnostic detection tools for the regulated plant pathogen Lachnellula willkommii.</title>
        <authorList>
            <person name="Giroux E."/>
            <person name="Bilodeau G."/>
        </authorList>
    </citation>
    <scope>NUCLEOTIDE SEQUENCE [LARGE SCALE GENOMIC DNA]</scope>
    <source>
        <strain evidence="1 2">CBS 625.97</strain>
    </source>
</reference>
<accession>A0A7D8UM30</accession>
<dbReference type="EMBL" id="QGMG01000648">
    <property type="protein sequence ID" value="TVY52255.1"/>
    <property type="molecule type" value="Genomic_DNA"/>
</dbReference>
<dbReference type="Proteomes" id="UP000481288">
    <property type="component" value="Unassembled WGS sequence"/>
</dbReference>
<dbReference type="AlphaFoldDB" id="A0A7D8UM30"/>
<sequence length="41" mass="4764">MVKKWWLRIKEKFPGPAAETALAMDDVGEKEVEYSKSKPRL</sequence>
<name>A0A7D8UM30_9HELO</name>
<protein>
    <submittedName>
        <fullName evidence="1">Uncharacterized protein</fullName>
    </submittedName>
</protein>
<dbReference type="OrthoDB" id="543156at2759"/>
<evidence type="ECO:0000313" key="1">
    <source>
        <dbReference type="EMBL" id="TVY52255.1"/>
    </source>
</evidence>
<keyword evidence="2" id="KW-1185">Reference proteome</keyword>
<comment type="caution">
    <text evidence="1">The sequence shown here is derived from an EMBL/GenBank/DDBJ whole genome shotgun (WGS) entry which is preliminary data.</text>
</comment>
<evidence type="ECO:0000313" key="2">
    <source>
        <dbReference type="Proteomes" id="UP000481288"/>
    </source>
</evidence>
<organism evidence="1 2">
    <name type="scientific">Lachnellula cervina</name>
    <dbReference type="NCBI Taxonomy" id="1316786"/>
    <lineage>
        <taxon>Eukaryota</taxon>
        <taxon>Fungi</taxon>
        <taxon>Dikarya</taxon>
        <taxon>Ascomycota</taxon>
        <taxon>Pezizomycotina</taxon>
        <taxon>Leotiomycetes</taxon>
        <taxon>Helotiales</taxon>
        <taxon>Lachnaceae</taxon>
        <taxon>Lachnellula</taxon>
    </lineage>
</organism>
<gene>
    <name evidence="1" type="ORF">LCER1_G005893</name>
</gene>